<dbReference type="CDD" id="cd04730">
    <property type="entry name" value="NPD_like"/>
    <property type="match status" value="1"/>
</dbReference>
<dbReference type="InterPro" id="IPR004136">
    <property type="entry name" value="NMO"/>
</dbReference>
<organism evidence="5 6">
    <name type="scientific">Podospora bellae-mahoneyi</name>
    <dbReference type="NCBI Taxonomy" id="2093777"/>
    <lineage>
        <taxon>Eukaryota</taxon>
        <taxon>Fungi</taxon>
        <taxon>Dikarya</taxon>
        <taxon>Ascomycota</taxon>
        <taxon>Pezizomycotina</taxon>
        <taxon>Sordariomycetes</taxon>
        <taxon>Sordariomycetidae</taxon>
        <taxon>Sordariales</taxon>
        <taxon>Podosporaceae</taxon>
        <taxon>Podospora</taxon>
    </lineage>
</organism>
<dbReference type="Pfam" id="PF03060">
    <property type="entry name" value="NMO"/>
    <property type="match status" value="1"/>
</dbReference>
<keyword evidence="3" id="KW-0560">Oxidoreductase</keyword>
<proteinExistence type="predicted"/>
<evidence type="ECO:0000256" key="3">
    <source>
        <dbReference type="ARBA" id="ARBA00023002"/>
    </source>
</evidence>
<comment type="caution">
    <text evidence="5">The sequence shown here is derived from an EMBL/GenBank/DDBJ whole genome shotgun (WGS) entry which is preliminary data.</text>
</comment>
<accession>A0ABR0FVM1</accession>
<protein>
    <recommendedName>
        <fullName evidence="7">2-nitropropane dioxygenase</fullName>
    </recommendedName>
</protein>
<feature type="region of interest" description="Disordered" evidence="4">
    <location>
        <begin position="1"/>
        <end position="45"/>
    </location>
</feature>
<dbReference type="SUPFAM" id="SSF51412">
    <property type="entry name" value="Inosine monophosphate dehydrogenase (IMPDH)"/>
    <property type="match status" value="1"/>
</dbReference>
<dbReference type="GeneID" id="87891333"/>
<evidence type="ECO:0000313" key="6">
    <source>
        <dbReference type="Proteomes" id="UP001322138"/>
    </source>
</evidence>
<feature type="compositionally biased region" description="Low complexity" evidence="4">
    <location>
        <begin position="7"/>
        <end position="26"/>
    </location>
</feature>
<reference evidence="5 6" key="1">
    <citation type="journal article" date="2023" name="bioRxiv">
        <title>High-quality genome assemblies of four members of thePodospora anserinaspecies complex.</title>
        <authorList>
            <person name="Ament-Velasquez S.L."/>
            <person name="Vogan A.A."/>
            <person name="Wallerman O."/>
            <person name="Hartmann F."/>
            <person name="Gautier V."/>
            <person name="Silar P."/>
            <person name="Giraud T."/>
            <person name="Johannesson H."/>
        </authorList>
    </citation>
    <scope>NUCLEOTIDE SEQUENCE [LARGE SCALE GENOMIC DNA]</scope>
    <source>
        <strain evidence="5 6">CBS 112042</strain>
    </source>
</reference>
<dbReference type="RefSeq" id="XP_062735858.1">
    <property type="nucleotide sequence ID" value="XM_062872215.1"/>
</dbReference>
<keyword evidence="2" id="KW-0288">FMN</keyword>
<evidence type="ECO:0000313" key="5">
    <source>
        <dbReference type="EMBL" id="KAK4646882.1"/>
    </source>
</evidence>
<dbReference type="PANTHER" id="PTHR32332:SF34">
    <property type="entry name" value="2-NITROPROPANE DIOXYGENASE FAMILY, PUTATIVE-RELATED"/>
    <property type="match status" value="1"/>
</dbReference>
<name>A0ABR0FVM1_9PEZI</name>
<dbReference type="InterPro" id="IPR013785">
    <property type="entry name" value="Aldolase_TIM"/>
</dbReference>
<gene>
    <name evidence="5" type="ORF">QC761_0028760</name>
</gene>
<evidence type="ECO:0000256" key="2">
    <source>
        <dbReference type="ARBA" id="ARBA00022643"/>
    </source>
</evidence>
<dbReference type="Proteomes" id="UP001322138">
    <property type="component" value="Unassembled WGS sequence"/>
</dbReference>
<evidence type="ECO:0000256" key="1">
    <source>
        <dbReference type="ARBA" id="ARBA00022630"/>
    </source>
</evidence>
<keyword evidence="1" id="KW-0285">Flavoprotein</keyword>
<feature type="compositionally biased region" description="Polar residues" evidence="4">
    <location>
        <begin position="31"/>
        <end position="45"/>
    </location>
</feature>
<dbReference type="PANTHER" id="PTHR32332">
    <property type="entry name" value="2-NITROPROPANE DIOXYGENASE"/>
    <property type="match status" value="1"/>
</dbReference>
<dbReference type="EMBL" id="JAFFGZ010000003">
    <property type="protein sequence ID" value="KAK4646882.1"/>
    <property type="molecule type" value="Genomic_DNA"/>
</dbReference>
<dbReference type="Gene3D" id="3.20.20.70">
    <property type="entry name" value="Aldolase class I"/>
    <property type="match status" value="1"/>
</dbReference>
<keyword evidence="6" id="KW-1185">Reference proteome</keyword>
<evidence type="ECO:0000256" key="4">
    <source>
        <dbReference type="SAM" id="MobiDB-lite"/>
    </source>
</evidence>
<evidence type="ECO:0008006" key="7">
    <source>
        <dbReference type="Google" id="ProtNLM"/>
    </source>
</evidence>
<sequence>MARRTTAKSPRARAIASSSLASSSARPTPVPSSDATPVSSTYPSTYASEAEHDLDDDMLKKMHGLTISDMPGDSVTAAVVKKAEPKKPFRFLDLPPELRITIYGYYFADVDRVLDLDPANYKRIHKKLGIMRTCKTIYYEATHMFYSSRTFRLFPTHPGRYFKTKKPLLARLKPRQRNCLTSLELRLGPGWSKPPRGWVVNPALGLADCVNVRKLTVFVECDPSDGIFNGFRRHDGYYEGFSTSLLSSVLDEMPFIDCLTFDAWSSVKKSGAMMRALLELAYARGLSVRWGPERGWADFEDEVEAVPEGHVANNAILSQAPLGIGVAVHIENQPACSQTHQTIDTVKMAASSIRNSLKSHCPWATFPLIISAPMRVMSGPALALAVSEAGGLGFIGPGIKPESILTDLTEAASLCSQRASDATRLSVQNEGVLPVGIGFQLWNGDLGSAKEAAEKFIPAAIWLFAPKDGQKDVDDWTEGLRGVTKGKSQIWLQVGTVGEAVEAAESKRGRPDVLVVQGQEAGGHGRTSDGASLGTLVPEIKDTLEERGASDIPLFAAGGIADGRGVAAALCLGASGVVMGTRFLCSNEARIKKGYQDAVLEAKDGGKNTVRTHLYNHLRGTFGWPEEKWAPRTIVNRSWEEHTQGGISFDQLKGKHDQSVKEDGDKAWGRQTGRTATYAGSGVGLVRSVDPAGEIVKKTREEAKKILRGLQSGLQV</sequence>